<evidence type="ECO:0000313" key="3">
    <source>
        <dbReference type="Proteomes" id="UP000292345"/>
    </source>
</evidence>
<evidence type="ECO:0000313" key="2">
    <source>
        <dbReference type="EMBL" id="RZM74778.1"/>
    </source>
</evidence>
<dbReference type="RefSeq" id="WP_130246102.1">
    <property type="nucleotide sequence ID" value="NZ_PPUZ01000062.1"/>
</dbReference>
<dbReference type="Proteomes" id="UP000292345">
    <property type="component" value="Unassembled WGS sequence"/>
</dbReference>
<evidence type="ECO:0000256" key="1">
    <source>
        <dbReference type="SAM" id="MobiDB-lite"/>
    </source>
</evidence>
<dbReference type="EMBL" id="PPUZ01000062">
    <property type="protein sequence ID" value="RZM74778.1"/>
    <property type="molecule type" value="Genomic_DNA"/>
</dbReference>
<proteinExistence type="predicted"/>
<reference evidence="2 3" key="1">
    <citation type="submission" date="2018-01" db="EMBL/GenBank/DDBJ databases">
        <title>Co-occurrence of chitin degradation, pigmentation and bioactivity in marine Pseudoalteromonas.</title>
        <authorList>
            <person name="Paulsen S."/>
            <person name="Gram L."/>
            <person name="Machado H."/>
        </authorList>
    </citation>
    <scope>NUCLEOTIDE SEQUENCE [LARGE SCALE GENOMIC DNA]</scope>
    <source>
        <strain evidence="2 3">S1946</strain>
    </source>
</reference>
<organism evidence="2 3">
    <name type="scientific">Pseudoalteromonas rubra</name>
    <dbReference type="NCBI Taxonomy" id="43658"/>
    <lineage>
        <taxon>Bacteria</taxon>
        <taxon>Pseudomonadati</taxon>
        <taxon>Pseudomonadota</taxon>
        <taxon>Gammaproteobacteria</taxon>
        <taxon>Alteromonadales</taxon>
        <taxon>Pseudoalteromonadaceae</taxon>
        <taxon>Pseudoalteromonas</taxon>
    </lineage>
</organism>
<dbReference type="AlphaFoldDB" id="A0A4Q7E027"/>
<feature type="region of interest" description="Disordered" evidence="1">
    <location>
        <begin position="46"/>
        <end position="69"/>
    </location>
</feature>
<protein>
    <submittedName>
        <fullName evidence="2">Uncharacterized protein</fullName>
    </submittedName>
</protein>
<sequence>MKKICPLTFLTKLASLTNLTGRGTGQNLSNEKTLSTGQEELVSGCGPYRPAEPRIRGPYKPRRPSAADAQIESNIDEQVLSKDASALVSGSSGYKPPRIASETAQTPNSNNITAQSHLNTKYCALVAGCAGAKKPPRRAFSEAQKPNENSDKQLLSTKVCELVTGGVVAKKPPRVARVSTDLKPDNPMDYVQG</sequence>
<feature type="region of interest" description="Disordered" evidence="1">
    <location>
        <begin position="87"/>
        <end position="109"/>
    </location>
</feature>
<accession>A0A4Q7E027</accession>
<name>A0A4Q7E027_9GAMM</name>
<comment type="caution">
    <text evidence="2">The sequence shown here is derived from an EMBL/GenBank/DDBJ whole genome shotgun (WGS) entry which is preliminary data.</text>
</comment>
<gene>
    <name evidence="2" type="ORF">C3B51_19445</name>
</gene>